<dbReference type="AlphaFoldDB" id="A0AAN9FE50"/>
<name>A0AAN9FE50_CROPI</name>
<comment type="caution">
    <text evidence="2">The sequence shown here is derived from an EMBL/GenBank/DDBJ whole genome shotgun (WGS) entry which is preliminary data.</text>
</comment>
<proteinExistence type="predicted"/>
<keyword evidence="3" id="KW-1185">Reference proteome</keyword>
<evidence type="ECO:0000313" key="3">
    <source>
        <dbReference type="Proteomes" id="UP001372338"/>
    </source>
</evidence>
<accession>A0AAN9FE50</accession>
<evidence type="ECO:0000256" key="1">
    <source>
        <dbReference type="SAM" id="MobiDB-lite"/>
    </source>
</evidence>
<dbReference type="Proteomes" id="UP001372338">
    <property type="component" value="Unassembled WGS sequence"/>
</dbReference>
<feature type="region of interest" description="Disordered" evidence="1">
    <location>
        <begin position="72"/>
        <end position="95"/>
    </location>
</feature>
<dbReference type="EMBL" id="JAYWIO010000003">
    <property type="protein sequence ID" value="KAK7273769.1"/>
    <property type="molecule type" value="Genomic_DNA"/>
</dbReference>
<gene>
    <name evidence="2" type="ORF">RIF29_14832</name>
</gene>
<evidence type="ECO:0000313" key="2">
    <source>
        <dbReference type="EMBL" id="KAK7273769.1"/>
    </source>
</evidence>
<organism evidence="2 3">
    <name type="scientific">Crotalaria pallida</name>
    <name type="common">Smooth rattlebox</name>
    <name type="synonym">Crotalaria striata</name>
    <dbReference type="NCBI Taxonomy" id="3830"/>
    <lineage>
        <taxon>Eukaryota</taxon>
        <taxon>Viridiplantae</taxon>
        <taxon>Streptophyta</taxon>
        <taxon>Embryophyta</taxon>
        <taxon>Tracheophyta</taxon>
        <taxon>Spermatophyta</taxon>
        <taxon>Magnoliopsida</taxon>
        <taxon>eudicotyledons</taxon>
        <taxon>Gunneridae</taxon>
        <taxon>Pentapetalae</taxon>
        <taxon>rosids</taxon>
        <taxon>fabids</taxon>
        <taxon>Fabales</taxon>
        <taxon>Fabaceae</taxon>
        <taxon>Papilionoideae</taxon>
        <taxon>50 kb inversion clade</taxon>
        <taxon>genistoids sensu lato</taxon>
        <taxon>core genistoids</taxon>
        <taxon>Crotalarieae</taxon>
        <taxon>Crotalaria</taxon>
    </lineage>
</organism>
<protein>
    <submittedName>
        <fullName evidence="2">Uncharacterized protein</fullName>
    </submittedName>
</protein>
<reference evidence="2 3" key="1">
    <citation type="submission" date="2024-01" db="EMBL/GenBank/DDBJ databases">
        <title>The genomes of 5 underutilized Papilionoideae crops provide insights into root nodulation and disease resistanc.</title>
        <authorList>
            <person name="Yuan L."/>
        </authorList>
    </citation>
    <scope>NUCLEOTIDE SEQUENCE [LARGE SCALE GENOMIC DNA]</scope>
    <source>
        <strain evidence="2">ZHUSHIDOU_FW_LH</strain>
        <tissue evidence="2">Leaf</tissue>
    </source>
</reference>
<sequence>MEDRRETHRITEREGHDLSSMIRVATRRVGSGGVGGIGVGVGWRLRGRGGAVAWWISLLALSLWSVVKGEDDGSVGDGGSVGNDSGRFKGEEKRG</sequence>
<feature type="compositionally biased region" description="Basic and acidic residues" evidence="1">
    <location>
        <begin position="86"/>
        <end position="95"/>
    </location>
</feature>